<evidence type="ECO:0000313" key="2">
    <source>
        <dbReference type="Proteomes" id="UP000616151"/>
    </source>
</evidence>
<accession>A0ACC5R058</accession>
<evidence type="ECO:0000313" key="1">
    <source>
        <dbReference type="EMBL" id="MBK1865821.1"/>
    </source>
</evidence>
<dbReference type="EMBL" id="JAENHL010000006">
    <property type="protein sequence ID" value="MBK1865821.1"/>
    <property type="molecule type" value="Genomic_DNA"/>
</dbReference>
<dbReference type="Proteomes" id="UP000616151">
    <property type="component" value="Unassembled WGS sequence"/>
</dbReference>
<gene>
    <name evidence="1" type="ORF">JHL16_05620</name>
</gene>
<organism evidence="1 2">
    <name type="scientific">Taklimakanibacter albus</name>
    <dbReference type="NCBI Taxonomy" id="2800327"/>
    <lineage>
        <taxon>Bacteria</taxon>
        <taxon>Pseudomonadati</taxon>
        <taxon>Pseudomonadota</taxon>
        <taxon>Alphaproteobacteria</taxon>
        <taxon>Hyphomicrobiales</taxon>
        <taxon>Aestuariivirgaceae</taxon>
        <taxon>Taklimakanibacter</taxon>
    </lineage>
</organism>
<protein>
    <submittedName>
        <fullName evidence="1">Uncharacterized protein</fullName>
    </submittedName>
</protein>
<comment type="caution">
    <text evidence="1">The sequence shown here is derived from an EMBL/GenBank/DDBJ whole genome shotgun (WGS) entry which is preliminary data.</text>
</comment>
<reference evidence="1" key="1">
    <citation type="submission" date="2021-01" db="EMBL/GenBank/DDBJ databases">
        <authorList>
            <person name="Sun Q."/>
        </authorList>
    </citation>
    <scope>NUCLEOTIDE SEQUENCE</scope>
    <source>
        <strain evidence="1">YIM B02566</strain>
    </source>
</reference>
<keyword evidence="2" id="KW-1185">Reference proteome</keyword>
<name>A0ACC5R058_9HYPH</name>
<proteinExistence type="predicted"/>
<sequence length="447" mass="50488">MLTTRIYRIQHAVGHGGFHAGHIDVLASLPADFKVNSFHYVYDCGSESGEALKHALNSHRSTSNGRTDILFVSHLHSDHINGIERLQALAPVTTAVVPYLDIFDRLIFFLADMDSGSASSSAREYLANPVRWWLNRGTKNVIFIEADNGDTPRPIAPEEPDGPIDDGGRHSTMEHMEKTPRARLAPYLRKPRESAPSGLKIANEAQPLLNDEAILAGAGSFFQLQWRSESRSPWRDGDWILLPYVHPVEQIIRSHFQRAVRKALGLTRGHEISIARALLDHLTHPDKTETLLELYHEHFGRGHNALSMSLYSGPYCVHSDRNHQWRWSPGTYSAYSRERSVGWLGTGDSTLKQQKRRDPWLNHFTPYTSHVGVLTLPHHGSAHNYHDEILAFDGLAVALATTIERRNRVAGLRETLDAVQSKGIQTHIVDDQRGNTYQHWCERDMDE</sequence>